<accession>A0A392UQR0</accession>
<feature type="non-terminal residue" evidence="1">
    <location>
        <position position="1"/>
    </location>
</feature>
<keyword evidence="2" id="KW-1185">Reference proteome</keyword>
<dbReference type="AlphaFoldDB" id="A0A392UQR0"/>
<proteinExistence type="predicted"/>
<evidence type="ECO:0000313" key="1">
    <source>
        <dbReference type="EMBL" id="MCI75931.1"/>
    </source>
</evidence>
<evidence type="ECO:0000313" key="2">
    <source>
        <dbReference type="Proteomes" id="UP000265520"/>
    </source>
</evidence>
<sequence>VSGAKTLKVNPVNSALRQARNSPSWAQQPAALGKTGLAFCARLGPPKLGAVGSKARGSRKC</sequence>
<protein>
    <submittedName>
        <fullName evidence="1">Uncharacterized protein</fullName>
    </submittedName>
</protein>
<dbReference type="EMBL" id="LXQA010894311">
    <property type="protein sequence ID" value="MCI75931.1"/>
    <property type="molecule type" value="Genomic_DNA"/>
</dbReference>
<dbReference type="Proteomes" id="UP000265520">
    <property type="component" value="Unassembled WGS sequence"/>
</dbReference>
<organism evidence="1 2">
    <name type="scientific">Trifolium medium</name>
    <dbReference type="NCBI Taxonomy" id="97028"/>
    <lineage>
        <taxon>Eukaryota</taxon>
        <taxon>Viridiplantae</taxon>
        <taxon>Streptophyta</taxon>
        <taxon>Embryophyta</taxon>
        <taxon>Tracheophyta</taxon>
        <taxon>Spermatophyta</taxon>
        <taxon>Magnoliopsida</taxon>
        <taxon>eudicotyledons</taxon>
        <taxon>Gunneridae</taxon>
        <taxon>Pentapetalae</taxon>
        <taxon>rosids</taxon>
        <taxon>fabids</taxon>
        <taxon>Fabales</taxon>
        <taxon>Fabaceae</taxon>
        <taxon>Papilionoideae</taxon>
        <taxon>50 kb inversion clade</taxon>
        <taxon>NPAAA clade</taxon>
        <taxon>Hologalegina</taxon>
        <taxon>IRL clade</taxon>
        <taxon>Trifolieae</taxon>
        <taxon>Trifolium</taxon>
    </lineage>
</organism>
<comment type="caution">
    <text evidence="1">The sequence shown here is derived from an EMBL/GenBank/DDBJ whole genome shotgun (WGS) entry which is preliminary data.</text>
</comment>
<reference evidence="1 2" key="1">
    <citation type="journal article" date="2018" name="Front. Plant Sci.">
        <title>Red Clover (Trifolium pratense) and Zigzag Clover (T. medium) - A Picture of Genomic Similarities and Differences.</title>
        <authorList>
            <person name="Dluhosova J."/>
            <person name="Istvanek J."/>
            <person name="Nedelnik J."/>
            <person name="Repkova J."/>
        </authorList>
    </citation>
    <scope>NUCLEOTIDE SEQUENCE [LARGE SCALE GENOMIC DNA]</scope>
    <source>
        <strain evidence="2">cv. 10/8</strain>
        <tissue evidence="1">Leaf</tissue>
    </source>
</reference>
<name>A0A392UQR0_9FABA</name>